<dbReference type="EMBL" id="KL142381">
    <property type="protein sequence ID" value="KDR75453.1"/>
    <property type="molecule type" value="Genomic_DNA"/>
</dbReference>
<dbReference type="AlphaFoldDB" id="A0A067T923"/>
<dbReference type="InterPro" id="IPR012337">
    <property type="entry name" value="RNaseH-like_sf"/>
</dbReference>
<gene>
    <name evidence="1" type="ORF">GALMADRAFT_140951</name>
</gene>
<proteinExistence type="predicted"/>
<evidence type="ECO:0000313" key="2">
    <source>
        <dbReference type="Proteomes" id="UP000027222"/>
    </source>
</evidence>
<accession>A0A067T923</accession>
<name>A0A067T923_GALM3</name>
<keyword evidence="2" id="KW-1185">Reference proteome</keyword>
<sequence length="260" mass="29761">MPDSGMEDILHVSTFQKVTLFLLDTVQKEIVHGDKPELICWKGRAGDFKKTLLNEMKRYAHQQYPFNQQIDGNHAVITWWQALQGSEHAQILPILAIKIFSVHVNSMPEERTVSAFTWISPPLRLRILVRQMAWRTKVRQYYATETKPCKNSAPKPMVKFYDVKSRIFLKSAKKASSEDLPDDDEDDTWLDEPQDDVYDSVWELDAEKSSPINLASKHLAMFLADAKESSATTEGLHFNVNKPEAISAAVQDDNDFSMVF</sequence>
<dbReference type="SUPFAM" id="SSF53098">
    <property type="entry name" value="Ribonuclease H-like"/>
    <property type="match status" value="1"/>
</dbReference>
<protein>
    <recommendedName>
        <fullName evidence="3">HAT C-terminal dimerisation domain-containing protein</fullName>
    </recommendedName>
</protein>
<dbReference type="OrthoDB" id="3236755at2759"/>
<dbReference type="HOGENOM" id="CLU_1069763_0_0_1"/>
<dbReference type="Proteomes" id="UP000027222">
    <property type="component" value="Unassembled WGS sequence"/>
</dbReference>
<organism evidence="1 2">
    <name type="scientific">Galerina marginata (strain CBS 339.88)</name>
    <dbReference type="NCBI Taxonomy" id="685588"/>
    <lineage>
        <taxon>Eukaryota</taxon>
        <taxon>Fungi</taxon>
        <taxon>Dikarya</taxon>
        <taxon>Basidiomycota</taxon>
        <taxon>Agaricomycotina</taxon>
        <taxon>Agaricomycetes</taxon>
        <taxon>Agaricomycetidae</taxon>
        <taxon>Agaricales</taxon>
        <taxon>Agaricineae</taxon>
        <taxon>Strophariaceae</taxon>
        <taxon>Galerina</taxon>
    </lineage>
</organism>
<evidence type="ECO:0000313" key="1">
    <source>
        <dbReference type="EMBL" id="KDR75453.1"/>
    </source>
</evidence>
<evidence type="ECO:0008006" key="3">
    <source>
        <dbReference type="Google" id="ProtNLM"/>
    </source>
</evidence>
<dbReference type="STRING" id="685588.A0A067T923"/>
<reference evidence="2" key="1">
    <citation type="journal article" date="2014" name="Proc. Natl. Acad. Sci. U.S.A.">
        <title>Extensive sampling of basidiomycete genomes demonstrates inadequacy of the white-rot/brown-rot paradigm for wood decay fungi.</title>
        <authorList>
            <person name="Riley R."/>
            <person name="Salamov A.A."/>
            <person name="Brown D.W."/>
            <person name="Nagy L.G."/>
            <person name="Floudas D."/>
            <person name="Held B.W."/>
            <person name="Levasseur A."/>
            <person name="Lombard V."/>
            <person name="Morin E."/>
            <person name="Otillar R."/>
            <person name="Lindquist E.A."/>
            <person name="Sun H."/>
            <person name="LaButti K.M."/>
            <person name="Schmutz J."/>
            <person name="Jabbour D."/>
            <person name="Luo H."/>
            <person name="Baker S.E."/>
            <person name="Pisabarro A.G."/>
            <person name="Walton J.D."/>
            <person name="Blanchette R.A."/>
            <person name="Henrissat B."/>
            <person name="Martin F."/>
            <person name="Cullen D."/>
            <person name="Hibbett D.S."/>
            <person name="Grigoriev I.V."/>
        </authorList>
    </citation>
    <scope>NUCLEOTIDE SEQUENCE [LARGE SCALE GENOMIC DNA]</scope>
    <source>
        <strain evidence="2">CBS 339.88</strain>
    </source>
</reference>